<dbReference type="AlphaFoldDB" id="A0A8J7W2R8"/>
<evidence type="ECO:0000259" key="1">
    <source>
        <dbReference type="Pfam" id="PF06114"/>
    </source>
</evidence>
<dbReference type="RefSeq" id="WP_227018243.1">
    <property type="nucleotide sequence ID" value="NZ_JAGSND010000005.1"/>
</dbReference>
<proteinExistence type="predicted"/>
<dbReference type="EMBL" id="JAGSND010000005">
    <property type="protein sequence ID" value="MBR0598113.1"/>
    <property type="molecule type" value="Genomic_DNA"/>
</dbReference>
<evidence type="ECO:0000313" key="3">
    <source>
        <dbReference type="Proteomes" id="UP000675664"/>
    </source>
</evidence>
<name>A0A8J7W2R8_9FIRM</name>
<comment type="caution">
    <text evidence="2">The sequence shown here is derived from an EMBL/GenBank/DDBJ whole genome shotgun (WGS) entry which is preliminary data.</text>
</comment>
<reference evidence="2" key="2">
    <citation type="submission" date="2021-04" db="EMBL/GenBank/DDBJ databases">
        <authorList>
            <person name="Liu J."/>
        </authorList>
    </citation>
    <scope>NUCLEOTIDE SEQUENCE</scope>
    <source>
        <strain evidence="2">BAD-6</strain>
    </source>
</reference>
<evidence type="ECO:0000313" key="2">
    <source>
        <dbReference type="EMBL" id="MBR0598113.1"/>
    </source>
</evidence>
<keyword evidence="3" id="KW-1185">Reference proteome</keyword>
<dbReference type="Gene3D" id="1.10.10.2910">
    <property type="match status" value="1"/>
</dbReference>
<sequence length="181" mass="20944">MSIEIICREVSRIMRKYDEPDPWKLAEAMGIIVQVMPLGSSDKSCKGFFLRQSRKKHITINSDLPEPIQRIILAHEIGHAVLHHEAAKMKAFHDFALYDTSSQMEYEANLFAAEYLLEDDEVTELLSEDTFFFSVAKELEVPPELLDFKFRILKRKGWLIESPIQSNSNFLKHLSDRGEDT</sequence>
<organism evidence="2 3">
    <name type="scientific">Sinanaerobacter chloroacetimidivorans</name>
    <dbReference type="NCBI Taxonomy" id="2818044"/>
    <lineage>
        <taxon>Bacteria</taxon>
        <taxon>Bacillati</taxon>
        <taxon>Bacillota</taxon>
        <taxon>Clostridia</taxon>
        <taxon>Peptostreptococcales</taxon>
        <taxon>Anaerovoracaceae</taxon>
        <taxon>Sinanaerobacter</taxon>
    </lineage>
</organism>
<dbReference type="InterPro" id="IPR052345">
    <property type="entry name" value="Rad_response_metalloprotease"/>
</dbReference>
<protein>
    <submittedName>
        <fullName evidence="2">ImmA/IrrE family metallo-endopeptidase</fullName>
    </submittedName>
</protein>
<dbReference type="PANTHER" id="PTHR43236:SF1">
    <property type="entry name" value="BLL7220 PROTEIN"/>
    <property type="match status" value="1"/>
</dbReference>
<accession>A0A8J7W2R8</accession>
<dbReference type="Pfam" id="PF06114">
    <property type="entry name" value="Peptidase_M78"/>
    <property type="match status" value="1"/>
</dbReference>
<dbReference type="PANTHER" id="PTHR43236">
    <property type="entry name" value="ANTITOXIN HIGA1"/>
    <property type="match status" value="1"/>
</dbReference>
<dbReference type="Proteomes" id="UP000675664">
    <property type="component" value="Unassembled WGS sequence"/>
</dbReference>
<dbReference type="InterPro" id="IPR010359">
    <property type="entry name" value="IrrE_HExxH"/>
</dbReference>
<feature type="domain" description="IrrE N-terminal-like" evidence="1">
    <location>
        <begin position="26"/>
        <end position="149"/>
    </location>
</feature>
<reference evidence="2" key="1">
    <citation type="submission" date="2021-04" db="EMBL/GenBank/DDBJ databases">
        <title>Sinoanaerobacter chloroacetimidivorans sp. nov., an obligate anaerobic bacterium isolated from anaerobic sludge.</title>
        <authorList>
            <person name="Bao Y."/>
        </authorList>
    </citation>
    <scope>NUCLEOTIDE SEQUENCE</scope>
    <source>
        <strain evidence="2">BAD-6</strain>
    </source>
</reference>
<gene>
    <name evidence="2" type="ORF">KCX82_09535</name>
</gene>